<evidence type="ECO:0000256" key="1">
    <source>
        <dbReference type="SAM" id="SignalP"/>
    </source>
</evidence>
<reference evidence="2" key="1">
    <citation type="submission" date="2021-03" db="EMBL/GenBank/DDBJ databases">
        <authorList>
            <person name="Tagirdzhanova G."/>
        </authorList>
    </citation>
    <scope>NUCLEOTIDE SEQUENCE</scope>
</reference>
<keyword evidence="1" id="KW-0732">Signal</keyword>
<dbReference type="EMBL" id="CAJPDS010000065">
    <property type="protein sequence ID" value="CAF9932904.1"/>
    <property type="molecule type" value="Genomic_DNA"/>
</dbReference>
<evidence type="ECO:0000313" key="2">
    <source>
        <dbReference type="EMBL" id="CAF9932904.1"/>
    </source>
</evidence>
<feature type="signal peptide" evidence="1">
    <location>
        <begin position="1"/>
        <end position="30"/>
    </location>
</feature>
<proteinExistence type="predicted"/>
<dbReference type="Proteomes" id="UP000664521">
    <property type="component" value="Unassembled WGS sequence"/>
</dbReference>
<organism evidence="2 3">
    <name type="scientific">Heterodermia speciosa</name>
    <dbReference type="NCBI Taxonomy" id="116794"/>
    <lineage>
        <taxon>Eukaryota</taxon>
        <taxon>Fungi</taxon>
        <taxon>Dikarya</taxon>
        <taxon>Ascomycota</taxon>
        <taxon>Pezizomycotina</taxon>
        <taxon>Lecanoromycetes</taxon>
        <taxon>OSLEUM clade</taxon>
        <taxon>Lecanoromycetidae</taxon>
        <taxon>Caliciales</taxon>
        <taxon>Physciaceae</taxon>
        <taxon>Heterodermia</taxon>
    </lineage>
</organism>
<protein>
    <submittedName>
        <fullName evidence="2">Uncharacterized protein</fullName>
    </submittedName>
</protein>
<dbReference type="OrthoDB" id="5424710at2759"/>
<comment type="caution">
    <text evidence="2">The sequence shown here is derived from an EMBL/GenBank/DDBJ whole genome shotgun (WGS) entry which is preliminary data.</text>
</comment>
<feature type="chain" id="PRO_5034270039" evidence="1">
    <location>
        <begin position="31"/>
        <end position="279"/>
    </location>
</feature>
<name>A0A8H3IYL2_9LECA</name>
<evidence type="ECO:0000313" key="3">
    <source>
        <dbReference type="Proteomes" id="UP000664521"/>
    </source>
</evidence>
<gene>
    <name evidence="2" type="ORF">HETSPECPRED_008479</name>
</gene>
<dbReference type="AlphaFoldDB" id="A0A8H3IYL2"/>
<accession>A0A8H3IYL2</accession>
<sequence>MLAHLASSACALRLFTGILLFTQHLTPSTSIATPPPPSSDSPALLTPRALSNPLTFKHPLSKRLHITAIIDSLSHALSTPQVHISTIIYGAHTITDPTVLARCTDYAHTQETFTVNNEFFGGDPNYGVRKWVFIAYAVGVWDDTKGGEDGKGKGQLRYTVGWENDKRILGDYHLVSTSPAAGELLNTDGGGEGAGSGVRLYAIAYGGKLINDAETVERIAGYARSGAVFTVGNTLFGVDPEVGIRKYGVIAYKCGKDEGEMKYFVAWEDERRTLGKWEC</sequence>
<keyword evidence="3" id="KW-1185">Reference proteome</keyword>